<dbReference type="EMBL" id="CP069042">
    <property type="protein sequence ID" value="QRD06321.1"/>
    <property type="molecule type" value="Genomic_DNA"/>
</dbReference>
<evidence type="ECO:0008006" key="4">
    <source>
        <dbReference type="Google" id="ProtNLM"/>
    </source>
</evidence>
<feature type="region of interest" description="Disordered" evidence="1">
    <location>
        <begin position="144"/>
        <end position="218"/>
    </location>
</feature>
<dbReference type="AlphaFoldDB" id="A0A7U2IAL4"/>
<feature type="compositionally biased region" description="Pro residues" evidence="1">
    <location>
        <begin position="195"/>
        <end position="208"/>
    </location>
</feature>
<proteinExistence type="predicted"/>
<feature type="compositionally biased region" description="Basic and acidic residues" evidence="1">
    <location>
        <begin position="144"/>
        <end position="155"/>
    </location>
</feature>
<protein>
    <recommendedName>
        <fullName evidence="4">DNA recombination and repair protein Rad51-like C-terminal domain-containing protein</fullName>
    </recommendedName>
</protein>
<name>A0A7U2IAL4_PHANO</name>
<organism evidence="2 3">
    <name type="scientific">Phaeosphaeria nodorum (strain SN15 / ATCC MYA-4574 / FGSC 10173)</name>
    <name type="common">Glume blotch fungus</name>
    <name type="synonym">Parastagonospora nodorum</name>
    <dbReference type="NCBI Taxonomy" id="321614"/>
    <lineage>
        <taxon>Eukaryota</taxon>
        <taxon>Fungi</taxon>
        <taxon>Dikarya</taxon>
        <taxon>Ascomycota</taxon>
        <taxon>Pezizomycotina</taxon>
        <taxon>Dothideomycetes</taxon>
        <taxon>Pleosporomycetidae</taxon>
        <taxon>Pleosporales</taxon>
        <taxon>Pleosporineae</taxon>
        <taxon>Phaeosphaeriaceae</taxon>
        <taxon>Parastagonospora</taxon>
    </lineage>
</organism>
<feature type="compositionally biased region" description="Acidic residues" evidence="1">
    <location>
        <begin position="174"/>
        <end position="187"/>
    </location>
</feature>
<sequence length="375" mass="39855">MAAEVLLASSEITEGEIGGIVDGKNSDDGRGIGMGVLEGGLREGGGIVGVWGNGDEVCKSLLIDSLLRYPRSGAAVVDSTGEFDVVGLYTSILGRVKNDSTVLGEKEVENLAAEMLGRVGIMRVFDFVGVREAVGEIRDGLEGGKERVEKRERMGTPKQPTPEPLTPKRTVVADSEDEDEDEEDEEMLFGAAQPAPLPVPQTEPPKQPPSRHEPKENPHAGKLKFILLSSLTQVLTPLLKKDSIRAHALTSPFLASLAQLTRTHALHTILSNPAPLPPTRTAPEQQPPPTPSIFTSNAVVPSLMGVLAIYLDVGLLVSDLPRGKMDARVVYRDGGMGVGVGMKKARGVECASVVEILADRWEGRGGGWEVVKAGG</sequence>
<keyword evidence="3" id="KW-1185">Reference proteome</keyword>
<dbReference type="OrthoDB" id="336321at2759"/>
<evidence type="ECO:0000313" key="2">
    <source>
        <dbReference type="EMBL" id="QRD06321.1"/>
    </source>
</evidence>
<evidence type="ECO:0000256" key="1">
    <source>
        <dbReference type="SAM" id="MobiDB-lite"/>
    </source>
</evidence>
<accession>A0A7U2IAL4</accession>
<dbReference type="VEuPathDB" id="FungiDB:JI435_307850"/>
<feature type="region of interest" description="Disordered" evidence="1">
    <location>
        <begin position="270"/>
        <end position="290"/>
    </location>
</feature>
<gene>
    <name evidence="2" type="ORF">JI435_307850</name>
</gene>
<feature type="compositionally biased region" description="Pro residues" evidence="1">
    <location>
        <begin position="274"/>
        <end position="290"/>
    </location>
</feature>
<evidence type="ECO:0000313" key="3">
    <source>
        <dbReference type="Proteomes" id="UP000663193"/>
    </source>
</evidence>
<reference evidence="3" key="1">
    <citation type="journal article" date="2021" name="BMC Genomics">
        <title>Chromosome-level genome assembly and manually-curated proteome of model necrotroph Parastagonospora nodorum Sn15 reveals a genome-wide trove of candidate effector homologs, and redundancy of virulence-related functions within an accessory chromosome.</title>
        <authorList>
            <person name="Bertazzoni S."/>
            <person name="Jones D.A.B."/>
            <person name="Phan H.T."/>
            <person name="Tan K.-C."/>
            <person name="Hane J.K."/>
        </authorList>
    </citation>
    <scope>NUCLEOTIDE SEQUENCE [LARGE SCALE GENOMIC DNA]</scope>
    <source>
        <strain evidence="3">SN15 / ATCC MYA-4574 / FGSC 10173)</strain>
    </source>
</reference>
<dbReference type="Proteomes" id="UP000663193">
    <property type="component" value="Chromosome 20"/>
</dbReference>